<dbReference type="Ensembl" id="ENSEBUT00000009438.1">
    <property type="protein sequence ID" value="ENSEBUP00000008924.1"/>
    <property type="gene ID" value="ENSEBUG00000005771.1"/>
</dbReference>
<keyword evidence="1" id="KW-0472">Membrane</keyword>
<accession>A0A8C4Q2J6</accession>
<dbReference type="AlphaFoldDB" id="A0A8C4Q2J6"/>
<keyword evidence="1" id="KW-1133">Transmembrane helix</keyword>
<evidence type="ECO:0000256" key="2">
    <source>
        <dbReference type="SAM" id="SignalP"/>
    </source>
</evidence>
<reference evidence="3" key="1">
    <citation type="submission" date="2025-08" db="UniProtKB">
        <authorList>
            <consortium name="Ensembl"/>
        </authorList>
    </citation>
    <scope>IDENTIFICATION</scope>
</reference>
<organism evidence="3 4">
    <name type="scientific">Eptatretus burgeri</name>
    <name type="common">Inshore hagfish</name>
    <dbReference type="NCBI Taxonomy" id="7764"/>
    <lineage>
        <taxon>Eukaryota</taxon>
        <taxon>Metazoa</taxon>
        <taxon>Chordata</taxon>
        <taxon>Craniata</taxon>
        <taxon>Vertebrata</taxon>
        <taxon>Cyclostomata</taxon>
        <taxon>Myxini</taxon>
        <taxon>Myxiniformes</taxon>
        <taxon>Myxinidae</taxon>
        <taxon>Eptatretinae</taxon>
        <taxon>Eptatretus</taxon>
    </lineage>
</organism>
<sequence length="165" mass="18274">MIRLFCLILSVHLILAVGAQIQQLRDIRPELADVIQAVRSQSVILKIPSCIVNGSLALDVIVIDQINNQRETLGSITPQCRRKRDIPIFDDVFQVSPLTGTNYSIMYEASSLQSKTLNIQTRSGKMTASKLEVNVQPSKSMLAVTIILAVFVLLLLLGLLLMIFL</sequence>
<evidence type="ECO:0000313" key="4">
    <source>
        <dbReference type="Proteomes" id="UP000694388"/>
    </source>
</evidence>
<keyword evidence="1" id="KW-0812">Transmembrane</keyword>
<protein>
    <submittedName>
        <fullName evidence="3">Uncharacterized protein</fullName>
    </submittedName>
</protein>
<name>A0A8C4Q2J6_EPTBU</name>
<feature type="chain" id="PRO_5034246091" evidence="2">
    <location>
        <begin position="19"/>
        <end position="165"/>
    </location>
</feature>
<feature type="transmembrane region" description="Helical" evidence="1">
    <location>
        <begin position="141"/>
        <end position="164"/>
    </location>
</feature>
<proteinExistence type="predicted"/>
<reference evidence="3" key="2">
    <citation type="submission" date="2025-09" db="UniProtKB">
        <authorList>
            <consortium name="Ensembl"/>
        </authorList>
    </citation>
    <scope>IDENTIFICATION</scope>
</reference>
<evidence type="ECO:0000313" key="3">
    <source>
        <dbReference type="Ensembl" id="ENSEBUP00000008924.1"/>
    </source>
</evidence>
<dbReference type="Proteomes" id="UP000694388">
    <property type="component" value="Unplaced"/>
</dbReference>
<feature type="signal peptide" evidence="2">
    <location>
        <begin position="1"/>
        <end position="18"/>
    </location>
</feature>
<evidence type="ECO:0000256" key="1">
    <source>
        <dbReference type="SAM" id="Phobius"/>
    </source>
</evidence>
<keyword evidence="2" id="KW-0732">Signal</keyword>
<keyword evidence="4" id="KW-1185">Reference proteome</keyword>